<keyword evidence="6" id="KW-0812">Transmembrane</keyword>
<comment type="subcellular location">
    <subcellularLocation>
        <location evidence="1">Membrane</location>
        <topology evidence="1">Single-pass type I membrane protein</topology>
    </subcellularLocation>
</comment>
<feature type="signal peptide" evidence="7">
    <location>
        <begin position="1"/>
        <end position="23"/>
    </location>
</feature>
<evidence type="ECO:0000256" key="1">
    <source>
        <dbReference type="ARBA" id="ARBA00004479"/>
    </source>
</evidence>
<keyword evidence="2 6" id="KW-0472">Membrane</keyword>
<sequence>MEIVQRIRWIVYVLVFCVRISDSRLVCEGIYRVTQNVKSVISCQYESSFHAVRWYFNGNEESFLRIDRINKYGSGYDSGEFDIKSDGSMIINNPEIRNEGTYTISVLHGDGRSSKADMEVNIIVQLETISVEDCRTSSSSQCVQDGKEGTQVLICVARDARPKVDLTWLSLGPTGMKETQPDETREDSDNNLYTTISTLTYDTKKSVLQLFTCVANGFAVNEHNNSSVLVTGDTQDFNVTYEDKFVEIGTSFMLTCPSKSHKLAQIEATFLNGTKQMITEASLYHLDGRCVKHDICRRTDSGQVEITVRKYDQEGSYVCTSTNGEVTSITGTKISVTISPRNKSVAIDGCENEEVCSIQSALSGRITCSTEGYRPPMPLTWVQLDKPSYTLVSNVESRTVLNNKTGTSTFHVTADYKFENCGDQAELACVANASIYQQSEFSSTVLLSAECSTNPPNAPNAPAIVIPLVIVIIGVFVILIVVIKYKRDDIRKLWPPHKQGEEDEEATMEYKKVSGKSEMVENTSGETSSLIEGHQKTEAVTKDVINGFKKILKTFHKDVKQLKVESNSFQKLLENFEKEHNVDMTTKLHHIVRKLQKKEALHVALYLAECSTTWVSKLKQYSEKVPDVLLQLFEEKAVNQQKCMLKCTVRKAGDSKVGGDDKYGDTIGIAELSKDILAKHMPSDNEFLENTLKSELTNKKIRETYFKVLLFCLNDGKVELEVYTNICMELIGDEEVEKVTYRDVLLQCSSEKWLQPETLLKCLQHDLQEDITENDEYVTELSKPKKSCEKLARAVVQFFANEEIKEDAVFPFIKYSDISKPSTDEIPYLHFLHSIRDMLVEKQNREEHVCNLFHRIFDEALKHEKDVDKDEMCTTHVYAALKKKFQQIVLLNFAKHTINIKEYLDIMKRCFKNARNQSPDFSTVLANCSLKTWMNAESLLQVLCGSFENKLLGNEPLFKIVVKAFTKGKVQAADLVATVRNVITNNSNTDGAATMFIDFVTEVYLNHELSEMQLVEITKDFVTDKTVPVQQVFKSITKSSNPKKVPVETVVSAIVHYCKTLGVSLDDVKSVIGYGDSNSEGFEESSCNISYLYFLHSIHQNNHETIQALFHGVMIEALKKEFVFNSETENKFHREKDQVKIFVRFLLFLRAKDTINADKHKALLLRRSLIDLSVYNDILMTDAFKTWLEQHKLIDILQQDYHEGLIVDGTVIGIAVQLYVQKKIDGIELTELTKQILKEDKEKFSNIYEELIISSEDSEEGMEITINAILQYYSDNLISHDDVLKKIDFTGQHTKEKRLVSKKFPFVWFLKTNLDRLEDKNLTKLYDIVVEKSLANGKKTEDAVTSEENRTDIFLRVLLVSVTSDRISVNDLTNIAKQLVNEQKIEEHNFFAVVSRNTNENWLSIDVLKNVLKESLEKTLITAKQFVELMTNVYLHKRIEDKDYVQTIVFLVDKKQRTLDQIFQQLRTTEEANKSAKGMTMDATLHFYISTKTVTLDDVANAMKRSYILKMTPFQELSEALLTQHMQNKIPIATVMEAVRYKADAMKNKISYPYMLQSILHRSILKQDVKGNLFELFRDILEKALTDKGQHGKEIRSQLKVEITSLVFMRALFFGLETSVIDTKECMAILTSSVDDVKITKTEYTTAINVYMKELWVTVDVSTEILHISLHEKLITDDVLSSELQFLLQKKKLKYNNYKKIIDDCLSEKILTENCFKQMAAVDIANDEANGESWLRDFASLSKKNLISDEARTELLNAVIKKCSISKTDVKSILDIHLGDVETRKQYMVNLKFPGVMKRAKQAFN</sequence>
<accession>A0A2G8L2P7</accession>
<dbReference type="OrthoDB" id="10048737at2759"/>
<dbReference type="InterPro" id="IPR013783">
    <property type="entry name" value="Ig-like_fold"/>
</dbReference>
<dbReference type="InterPro" id="IPR036179">
    <property type="entry name" value="Ig-like_dom_sf"/>
</dbReference>
<evidence type="ECO:0000256" key="6">
    <source>
        <dbReference type="SAM" id="Phobius"/>
    </source>
</evidence>
<evidence type="ECO:0000256" key="7">
    <source>
        <dbReference type="SAM" id="SignalP"/>
    </source>
</evidence>
<keyword evidence="7" id="KW-0732">Signal</keyword>
<evidence type="ECO:0000256" key="3">
    <source>
        <dbReference type="ARBA" id="ARBA00023157"/>
    </source>
</evidence>
<dbReference type="InterPro" id="IPR051275">
    <property type="entry name" value="Cell_adhesion_signaling"/>
</dbReference>
<dbReference type="GO" id="GO:0005911">
    <property type="term" value="C:cell-cell junction"/>
    <property type="evidence" value="ECO:0007669"/>
    <property type="project" value="TreeGrafter"/>
</dbReference>
<dbReference type="PROSITE" id="PS50835">
    <property type="entry name" value="IG_LIKE"/>
    <property type="match status" value="2"/>
</dbReference>
<evidence type="ECO:0000256" key="5">
    <source>
        <dbReference type="ARBA" id="ARBA00023319"/>
    </source>
</evidence>
<dbReference type="PANTHER" id="PTHR11640">
    <property type="entry name" value="NEPHRIN"/>
    <property type="match status" value="1"/>
</dbReference>
<dbReference type="PANTHER" id="PTHR11640:SF31">
    <property type="entry name" value="IRREGULAR CHIASM C-ROUGHEST PROTEIN-RELATED"/>
    <property type="match status" value="1"/>
</dbReference>
<name>A0A2G8L2P7_STIJA</name>
<keyword evidence="3" id="KW-1015">Disulfide bond</keyword>
<feature type="transmembrane region" description="Helical" evidence="6">
    <location>
        <begin position="461"/>
        <end position="483"/>
    </location>
</feature>
<dbReference type="Gene3D" id="2.60.40.10">
    <property type="entry name" value="Immunoglobulins"/>
    <property type="match status" value="2"/>
</dbReference>
<dbReference type="Proteomes" id="UP000230750">
    <property type="component" value="Unassembled WGS sequence"/>
</dbReference>
<dbReference type="InterPro" id="IPR007110">
    <property type="entry name" value="Ig-like_dom"/>
</dbReference>
<evidence type="ECO:0000256" key="2">
    <source>
        <dbReference type="ARBA" id="ARBA00023136"/>
    </source>
</evidence>
<dbReference type="Pfam" id="PF08205">
    <property type="entry name" value="C2-set_2"/>
    <property type="match status" value="1"/>
</dbReference>
<dbReference type="SUPFAM" id="SSF48726">
    <property type="entry name" value="Immunoglobulin"/>
    <property type="match status" value="1"/>
</dbReference>
<dbReference type="GO" id="GO:0005886">
    <property type="term" value="C:plasma membrane"/>
    <property type="evidence" value="ECO:0007669"/>
    <property type="project" value="TreeGrafter"/>
</dbReference>
<reference evidence="9 10" key="1">
    <citation type="journal article" date="2017" name="PLoS Biol.">
        <title>The sea cucumber genome provides insights into morphological evolution and visceral regeneration.</title>
        <authorList>
            <person name="Zhang X."/>
            <person name="Sun L."/>
            <person name="Yuan J."/>
            <person name="Sun Y."/>
            <person name="Gao Y."/>
            <person name="Zhang L."/>
            <person name="Li S."/>
            <person name="Dai H."/>
            <person name="Hamel J.F."/>
            <person name="Liu C."/>
            <person name="Yu Y."/>
            <person name="Liu S."/>
            <person name="Lin W."/>
            <person name="Guo K."/>
            <person name="Jin S."/>
            <person name="Xu P."/>
            <person name="Storey K.B."/>
            <person name="Huan P."/>
            <person name="Zhang T."/>
            <person name="Zhou Y."/>
            <person name="Zhang J."/>
            <person name="Lin C."/>
            <person name="Li X."/>
            <person name="Xing L."/>
            <person name="Huo D."/>
            <person name="Sun M."/>
            <person name="Wang L."/>
            <person name="Mercier A."/>
            <person name="Li F."/>
            <person name="Yang H."/>
            <person name="Xiang J."/>
        </authorList>
    </citation>
    <scope>NUCLEOTIDE SEQUENCE [LARGE SCALE GENOMIC DNA]</scope>
    <source>
        <strain evidence="9">Shaxun</strain>
        <tissue evidence="9">Muscle</tissue>
    </source>
</reference>
<keyword evidence="10" id="KW-1185">Reference proteome</keyword>
<dbReference type="GO" id="GO:0050839">
    <property type="term" value="F:cell adhesion molecule binding"/>
    <property type="evidence" value="ECO:0007669"/>
    <property type="project" value="TreeGrafter"/>
</dbReference>
<dbReference type="EMBL" id="MRZV01000246">
    <property type="protein sequence ID" value="PIK54523.1"/>
    <property type="molecule type" value="Genomic_DNA"/>
</dbReference>
<proteinExistence type="predicted"/>
<feature type="domain" description="Ig-like" evidence="8">
    <location>
        <begin position="127"/>
        <end position="231"/>
    </location>
</feature>
<keyword evidence="5" id="KW-0393">Immunoglobulin domain</keyword>
<evidence type="ECO:0000313" key="9">
    <source>
        <dbReference type="EMBL" id="PIK54523.1"/>
    </source>
</evidence>
<gene>
    <name evidence="9" type="ORF">BSL78_08597</name>
</gene>
<comment type="caution">
    <text evidence="9">The sequence shown here is derived from an EMBL/GenBank/DDBJ whole genome shotgun (WGS) entry which is preliminary data.</text>
</comment>
<evidence type="ECO:0000313" key="10">
    <source>
        <dbReference type="Proteomes" id="UP000230750"/>
    </source>
</evidence>
<keyword evidence="6" id="KW-1133">Transmembrane helix</keyword>
<dbReference type="GO" id="GO:0098609">
    <property type="term" value="P:cell-cell adhesion"/>
    <property type="evidence" value="ECO:0007669"/>
    <property type="project" value="TreeGrafter"/>
</dbReference>
<evidence type="ECO:0000256" key="4">
    <source>
        <dbReference type="ARBA" id="ARBA00023180"/>
    </source>
</evidence>
<feature type="chain" id="PRO_5013883281" description="Ig-like domain-containing protein" evidence="7">
    <location>
        <begin position="24"/>
        <end position="1805"/>
    </location>
</feature>
<organism evidence="9 10">
    <name type="scientific">Stichopus japonicus</name>
    <name type="common">Sea cucumber</name>
    <dbReference type="NCBI Taxonomy" id="307972"/>
    <lineage>
        <taxon>Eukaryota</taxon>
        <taxon>Metazoa</taxon>
        <taxon>Echinodermata</taxon>
        <taxon>Eleutherozoa</taxon>
        <taxon>Echinozoa</taxon>
        <taxon>Holothuroidea</taxon>
        <taxon>Aspidochirotacea</taxon>
        <taxon>Aspidochirotida</taxon>
        <taxon>Stichopodidae</taxon>
        <taxon>Apostichopus</taxon>
    </lineage>
</organism>
<feature type="domain" description="Ig-like" evidence="8">
    <location>
        <begin position="340"/>
        <end position="442"/>
    </location>
</feature>
<protein>
    <recommendedName>
        <fullName evidence="8">Ig-like domain-containing protein</fullName>
    </recommendedName>
</protein>
<keyword evidence="4" id="KW-0325">Glycoprotein</keyword>
<dbReference type="InterPro" id="IPR013162">
    <property type="entry name" value="CD80_C2-set"/>
</dbReference>
<evidence type="ECO:0000259" key="8">
    <source>
        <dbReference type="PROSITE" id="PS50835"/>
    </source>
</evidence>